<dbReference type="InterPro" id="IPR002182">
    <property type="entry name" value="NB-ARC"/>
</dbReference>
<keyword evidence="4" id="KW-0520">NAD</keyword>
<keyword evidence="7" id="KW-1185">Reference proteome</keyword>
<dbReference type="Gene3D" id="1.10.8.430">
    <property type="entry name" value="Helical domain of apoptotic protease-activating factors"/>
    <property type="match status" value="1"/>
</dbReference>
<dbReference type="InterPro" id="IPR035897">
    <property type="entry name" value="Toll_tir_struct_dom_sf"/>
</dbReference>
<dbReference type="OrthoDB" id="1357022at2759"/>
<dbReference type="EMBL" id="PKPP01017283">
    <property type="protein sequence ID" value="PWA37066.1"/>
    <property type="molecule type" value="Genomic_DNA"/>
</dbReference>
<dbReference type="SMART" id="SM00255">
    <property type="entry name" value="TIR"/>
    <property type="match status" value="1"/>
</dbReference>
<dbReference type="InterPro" id="IPR027417">
    <property type="entry name" value="P-loop_NTPase"/>
</dbReference>
<name>A0A2U1KJW2_ARTAN</name>
<evidence type="ECO:0000256" key="1">
    <source>
        <dbReference type="ARBA" id="ARBA00022614"/>
    </source>
</evidence>
<dbReference type="Proteomes" id="UP000245207">
    <property type="component" value="Unassembled WGS sequence"/>
</dbReference>
<dbReference type="SUPFAM" id="SSF52200">
    <property type="entry name" value="Toll/Interleukin receptor TIR domain"/>
    <property type="match status" value="1"/>
</dbReference>
<keyword evidence="3" id="KW-0611">Plant defense</keyword>
<keyword evidence="2" id="KW-0677">Repeat</keyword>
<organism evidence="6 7">
    <name type="scientific">Artemisia annua</name>
    <name type="common">Sweet wormwood</name>
    <dbReference type="NCBI Taxonomy" id="35608"/>
    <lineage>
        <taxon>Eukaryota</taxon>
        <taxon>Viridiplantae</taxon>
        <taxon>Streptophyta</taxon>
        <taxon>Embryophyta</taxon>
        <taxon>Tracheophyta</taxon>
        <taxon>Spermatophyta</taxon>
        <taxon>Magnoliopsida</taxon>
        <taxon>eudicotyledons</taxon>
        <taxon>Gunneridae</taxon>
        <taxon>Pentapetalae</taxon>
        <taxon>asterids</taxon>
        <taxon>campanulids</taxon>
        <taxon>Asterales</taxon>
        <taxon>Asteraceae</taxon>
        <taxon>Asteroideae</taxon>
        <taxon>Anthemideae</taxon>
        <taxon>Artemisiinae</taxon>
        <taxon>Artemisia</taxon>
    </lineage>
</organism>
<gene>
    <name evidence="6" type="ORF">CTI12_AA593630</name>
</gene>
<dbReference type="PANTHER" id="PTHR11017:SF479">
    <property type="entry name" value="DISEASE RESISTANCE PROTEIN (TIR-NBS-LRR CLASS) FAMILY"/>
    <property type="match status" value="1"/>
</dbReference>
<dbReference type="InterPro" id="IPR001611">
    <property type="entry name" value="Leu-rich_rpt"/>
</dbReference>
<dbReference type="Pfam" id="PF23286">
    <property type="entry name" value="LRR_13"/>
    <property type="match status" value="1"/>
</dbReference>
<proteinExistence type="predicted"/>
<comment type="caution">
    <text evidence="6">The sequence shown here is derived from an EMBL/GenBank/DDBJ whole genome shotgun (WGS) entry which is preliminary data.</text>
</comment>
<keyword evidence="1" id="KW-0433">Leucine-rich repeat</keyword>
<dbReference type="Gene3D" id="3.40.50.10140">
    <property type="entry name" value="Toll/interleukin-1 receptor homology (TIR) domain"/>
    <property type="match status" value="1"/>
</dbReference>
<evidence type="ECO:0000256" key="3">
    <source>
        <dbReference type="ARBA" id="ARBA00022821"/>
    </source>
</evidence>
<feature type="domain" description="TIR" evidence="5">
    <location>
        <begin position="11"/>
        <end position="177"/>
    </location>
</feature>
<dbReference type="InterPro" id="IPR032675">
    <property type="entry name" value="LRR_dom_sf"/>
</dbReference>
<evidence type="ECO:0000313" key="6">
    <source>
        <dbReference type="EMBL" id="PWA37066.1"/>
    </source>
</evidence>
<dbReference type="Pfam" id="PF01582">
    <property type="entry name" value="TIR"/>
    <property type="match status" value="1"/>
</dbReference>
<dbReference type="GO" id="GO:0007165">
    <property type="term" value="P:signal transduction"/>
    <property type="evidence" value="ECO:0007669"/>
    <property type="project" value="InterPro"/>
</dbReference>
<dbReference type="PANTHER" id="PTHR11017">
    <property type="entry name" value="LEUCINE-RICH REPEAT-CONTAINING PROTEIN"/>
    <property type="match status" value="1"/>
</dbReference>
<accession>A0A2U1KJW2</accession>
<evidence type="ECO:0000256" key="4">
    <source>
        <dbReference type="ARBA" id="ARBA00023027"/>
    </source>
</evidence>
<evidence type="ECO:0000256" key="2">
    <source>
        <dbReference type="ARBA" id="ARBA00022737"/>
    </source>
</evidence>
<dbReference type="SUPFAM" id="SSF52058">
    <property type="entry name" value="L domain-like"/>
    <property type="match status" value="1"/>
</dbReference>
<dbReference type="PROSITE" id="PS51450">
    <property type="entry name" value="LRR"/>
    <property type="match status" value="1"/>
</dbReference>
<dbReference type="GO" id="GO:0006952">
    <property type="term" value="P:defense response"/>
    <property type="evidence" value="ECO:0007669"/>
    <property type="project" value="InterPro"/>
</dbReference>
<dbReference type="Pfam" id="PF23282">
    <property type="entry name" value="WHD_ROQ1"/>
    <property type="match status" value="1"/>
</dbReference>
<evidence type="ECO:0000259" key="5">
    <source>
        <dbReference type="PROSITE" id="PS50104"/>
    </source>
</evidence>
<dbReference type="SUPFAM" id="SSF52540">
    <property type="entry name" value="P-loop containing nucleoside triphosphate hydrolases"/>
    <property type="match status" value="1"/>
</dbReference>
<dbReference type="Gene3D" id="3.40.50.300">
    <property type="entry name" value="P-loop containing nucleotide triphosphate hydrolases"/>
    <property type="match status" value="1"/>
</dbReference>
<dbReference type="InterPro" id="IPR058546">
    <property type="entry name" value="RPS4B/Roq1-like_LRR"/>
</dbReference>
<protein>
    <recommendedName>
        <fullName evidence="5">TIR domain-containing protein</fullName>
    </recommendedName>
</protein>
<dbReference type="FunFam" id="3.40.50.10140:FF:000007">
    <property type="entry name" value="Disease resistance protein (TIR-NBS-LRR class)"/>
    <property type="match status" value="1"/>
</dbReference>
<dbReference type="InterPro" id="IPR000157">
    <property type="entry name" value="TIR_dom"/>
</dbReference>
<reference evidence="6 7" key="1">
    <citation type="journal article" date="2018" name="Mol. Plant">
        <title>The genome of Artemisia annua provides insight into the evolution of Asteraceae family and artemisinin biosynthesis.</title>
        <authorList>
            <person name="Shen Q."/>
            <person name="Zhang L."/>
            <person name="Liao Z."/>
            <person name="Wang S."/>
            <person name="Yan T."/>
            <person name="Shi P."/>
            <person name="Liu M."/>
            <person name="Fu X."/>
            <person name="Pan Q."/>
            <person name="Wang Y."/>
            <person name="Lv Z."/>
            <person name="Lu X."/>
            <person name="Zhang F."/>
            <person name="Jiang W."/>
            <person name="Ma Y."/>
            <person name="Chen M."/>
            <person name="Hao X."/>
            <person name="Li L."/>
            <person name="Tang Y."/>
            <person name="Lv G."/>
            <person name="Zhou Y."/>
            <person name="Sun X."/>
            <person name="Brodelius P.E."/>
            <person name="Rose J.K.C."/>
            <person name="Tang K."/>
        </authorList>
    </citation>
    <scope>NUCLEOTIDE SEQUENCE [LARGE SCALE GENOMIC DNA]</scope>
    <source>
        <strain evidence="7">cv. Huhao1</strain>
        <tissue evidence="6">Leaf</tissue>
    </source>
</reference>
<dbReference type="Pfam" id="PF00931">
    <property type="entry name" value="NB-ARC"/>
    <property type="match status" value="1"/>
</dbReference>
<dbReference type="PRINTS" id="PR00364">
    <property type="entry name" value="DISEASERSIST"/>
</dbReference>
<evidence type="ECO:0000313" key="7">
    <source>
        <dbReference type="Proteomes" id="UP000245207"/>
    </source>
</evidence>
<dbReference type="InterPro" id="IPR044974">
    <property type="entry name" value="Disease_R_plants"/>
</dbReference>
<dbReference type="InterPro" id="IPR042197">
    <property type="entry name" value="Apaf_helical"/>
</dbReference>
<dbReference type="PROSITE" id="PS50104">
    <property type="entry name" value="TIR"/>
    <property type="match status" value="1"/>
</dbReference>
<sequence length="801" mass="91290">MSPSTRIRQRRKYDVFLSFRGTDTRNKFVSHLYNELARNRIDTFLDDEELPRGSDIGPTLLQTIGESRIAIVVFSKNYPDSSWCLNELLKIMQCHNDKENRLIVYPVFYDVSPSDVRNQTGLFGKAFSQQNDHEKIDLWREALKQCACQAGWDLNNPAGSHEANCIQEIVKNVFRVMDTVMKTTDENLIGVERQMKNMMSLNSGGHDVGVIGILGMRGSGKTTIARAVYDMYEQEQFDGRIFVQDISDDSKIPGGLVSLQNKILFGILGHKRIQVNCVHMGCKKISQWLSRKKVLIVLDNVDSREQLDALAGARNWFGDGSIIIITTTDERLLLATKLVNNTYNVSLLDDEEAIQLFSKHAFHNGRPTEAHKECLERVIRYAAGHPGALKHLGCKLINKPINQWESLLDSLATCQTGIDNMLETSLNGLTAWEKELFLDIACFFNGWVKDEVIDILDSCGLFATSGLETLKEKCLITFSKEFVQVHNLIQEMGRHIVRQENPDDFSRQSRLWRLEDVKDVLMENKGTEDIKAIVISNLHKLDARGAFDAFTSMKKLRLLHANTQRMVFQGIGSTCAEVQWIMQGSGCLKYLPCNLRWLTWDYFNLESWPTDFHAKMLVGLQMRHSSIVDLFTKRDMKFLQNLESLDLSFSKDLIRTPDFGRLPRLKRLNLEFCSSLAEVHSSIGVHSKLVLLNLRSCEKLESFPSRIKMGSLEFLNLSGCSRLRKMPDFVNMNKLTELDLSHNSIEELPSSIGDLSSLVYLDVTNCRNLTSIPQSIWRLKVQPEILLHGCPVPQDFLVRQK</sequence>
<dbReference type="AlphaFoldDB" id="A0A2U1KJW2"/>
<dbReference type="Gene3D" id="3.80.10.10">
    <property type="entry name" value="Ribonuclease Inhibitor"/>
    <property type="match status" value="2"/>
</dbReference>
<dbReference type="GO" id="GO:0043531">
    <property type="term" value="F:ADP binding"/>
    <property type="evidence" value="ECO:0007669"/>
    <property type="project" value="InterPro"/>
</dbReference>
<dbReference type="InterPro" id="IPR058192">
    <property type="entry name" value="WHD_ROQ1-like"/>
</dbReference>